<dbReference type="EC" id="3.1.21.-" evidence="8"/>
<keyword evidence="4 8" id="KW-0378">Hydrolase</keyword>
<keyword evidence="6" id="KW-0460">Magnesium</keyword>
<dbReference type="InterPro" id="IPR018228">
    <property type="entry name" value="DNase_TatD-rel_CS"/>
</dbReference>
<dbReference type="InterPro" id="IPR050891">
    <property type="entry name" value="TatD-type_Hydrolase"/>
</dbReference>
<accession>A0A518BHD3</accession>
<name>A0A518BHD3_9BACT</name>
<reference evidence="8 9" key="1">
    <citation type="submission" date="2019-02" db="EMBL/GenBank/DDBJ databases">
        <title>Deep-cultivation of Planctomycetes and their phenomic and genomic characterization uncovers novel biology.</title>
        <authorList>
            <person name="Wiegand S."/>
            <person name="Jogler M."/>
            <person name="Boedeker C."/>
            <person name="Pinto D."/>
            <person name="Vollmers J."/>
            <person name="Rivas-Marin E."/>
            <person name="Kohn T."/>
            <person name="Peeters S.H."/>
            <person name="Heuer A."/>
            <person name="Rast P."/>
            <person name="Oberbeckmann S."/>
            <person name="Bunk B."/>
            <person name="Jeske O."/>
            <person name="Meyerdierks A."/>
            <person name="Storesund J.E."/>
            <person name="Kallscheuer N."/>
            <person name="Luecker S."/>
            <person name="Lage O.M."/>
            <person name="Pohl T."/>
            <person name="Merkel B.J."/>
            <person name="Hornburger P."/>
            <person name="Mueller R.-W."/>
            <person name="Bruemmer F."/>
            <person name="Labrenz M."/>
            <person name="Spormann A.M."/>
            <person name="Op den Camp H."/>
            <person name="Overmann J."/>
            <person name="Amann R."/>
            <person name="Jetten M.S.M."/>
            <person name="Mascher T."/>
            <person name="Medema M.H."/>
            <person name="Devos D.P."/>
            <person name="Kaster A.-K."/>
            <person name="Ovreas L."/>
            <person name="Rohde M."/>
            <person name="Galperin M.Y."/>
            <person name="Jogler C."/>
        </authorList>
    </citation>
    <scope>NUCLEOTIDE SEQUENCE [LARGE SCALE GENOMIC DNA]</scope>
    <source>
        <strain evidence="8 9">Pla133</strain>
    </source>
</reference>
<dbReference type="GO" id="GO:0046872">
    <property type="term" value="F:metal ion binding"/>
    <property type="evidence" value="ECO:0007669"/>
    <property type="project" value="UniProtKB-KW"/>
</dbReference>
<dbReference type="AlphaFoldDB" id="A0A518BHD3"/>
<proteinExistence type="predicted"/>
<evidence type="ECO:0000256" key="1">
    <source>
        <dbReference type="ARBA" id="ARBA00022490"/>
    </source>
</evidence>
<evidence type="ECO:0000313" key="8">
    <source>
        <dbReference type="EMBL" id="QDU66391.1"/>
    </source>
</evidence>
<dbReference type="GO" id="GO:0004527">
    <property type="term" value="F:exonuclease activity"/>
    <property type="evidence" value="ECO:0007669"/>
    <property type="project" value="UniProtKB-KW"/>
</dbReference>
<feature type="binding site" evidence="7">
    <location>
        <position position="135"/>
    </location>
    <ligand>
        <name>a divalent metal cation</name>
        <dbReference type="ChEBI" id="CHEBI:60240"/>
        <label>2</label>
    </ligand>
</feature>
<organism evidence="8 9">
    <name type="scientific">Engelhardtia mirabilis</name>
    <dbReference type="NCBI Taxonomy" id="2528011"/>
    <lineage>
        <taxon>Bacteria</taxon>
        <taxon>Pseudomonadati</taxon>
        <taxon>Planctomycetota</taxon>
        <taxon>Planctomycetia</taxon>
        <taxon>Planctomycetia incertae sedis</taxon>
        <taxon>Engelhardtia</taxon>
    </lineage>
</organism>
<dbReference type="PANTHER" id="PTHR10060">
    <property type="entry name" value="TATD FAMILY DEOXYRIBONUCLEASE"/>
    <property type="match status" value="1"/>
</dbReference>
<dbReference type="InterPro" id="IPR032466">
    <property type="entry name" value="Metal_Hydrolase"/>
</dbReference>
<dbReference type="FunFam" id="3.20.20.140:FF:000018">
    <property type="entry name" value="3'-5' ssDNA/RNA exonuclease TatD"/>
    <property type="match status" value="1"/>
</dbReference>
<keyword evidence="2" id="KW-0540">Nuclease</keyword>
<evidence type="ECO:0000256" key="4">
    <source>
        <dbReference type="ARBA" id="ARBA00022801"/>
    </source>
</evidence>
<evidence type="ECO:0000256" key="6">
    <source>
        <dbReference type="ARBA" id="ARBA00022842"/>
    </source>
</evidence>
<evidence type="ECO:0000256" key="2">
    <source>
        <dbReference type="ARBA" id="ARBA00022722"/>
    </source>
</evidence>
<dbReference type="EMBL" id="CP036287">
    <property type="protein sequence ID" value="QDU66391.1"/>
    <property type="molecule type" value="Genomic_DNA"/>
</dbReference>
<dbReference type="Gene3D" id="3.20.20.140">
    <property type="entry name" value="Metal-dependent hydrolases"/>
    <property type="match status" value="1"/>
</dbReference>
<dbReference type="RefSeq" id="WP_145064186.1">
    <property type="nucleotide sequence ID" value="NZ_CP036287.1"/>
</dbReference>
<gene>
    <name evidence="8" type="primary">tatD</name>
    <name evidence="8" type="ORF">Pla133_14620</name>
</gene>
<dbReference type="InterPro" id="IPR001130">
    <property type="entry name" value="TatD-like"/>
</dbReference>
<dbReference type="PROSITE" id="PS01091">
    <property type="entry name" value="TATD_3"/>
    <property type="match status" value="1"/>
</dbReference>
<keyword evidence="9" id="KW-1185">Reference proteome</keyword>
<dbReference type="PROSITE" id="PS01090">
    <property type="entry name" value="TATD_2"/>
    <property type="match status" value="1"/>
</dbReference>
<sequence>MLSPVPPLFDIAVNLHSSQFDRDRDDVVARAVGAGVERMLVLGTSLAESETALALARAHPGRLFATAGVHPHDAKGWNDETEAGLRELLRAPEVLAVGECGLDFDRNFSEPDVQRRVLVAQVELAAELHLPLVLHEREAADALLEIVCPVRDRLGPVVVHCFTADGSTLDRYLDHDFHIGITGWICDERRGSHLHPLVGRIPPGRLMLETDAPYLLPRSLHRDGTVAKKSRRNEPMYLPAVAAEVARHTGESEDALAARTWATTLAFLGLRD</sequence>
<dbReference type="KEGG" id="pbap:Pla133_14620"/>
<evidence type="ECO:0000313" key="9">
    <source>
        <dbReference type="Proteomes" id="UP000316921"/>
    </source>
</evidence>
<dbReference type="Proteomes" id="UP000316921">
    <property type="component" value="Chromosome"/>
</dbReference>
<feature type="binding site" evidence="7">
    <location>
        <position position="160"/>
    </location>
    <ligand>
        <name>a divalent metal cation</name>
        <dbReference type="ChEBI" id="CHEBI:60240"/>
        <label>2</label>
    </ligand>
</feature>
<evidence type="ECO:0000256" key="5">
    <source>
        <dbReference type="ARBA" id="ARBA00022839"/>
    </source>
</evidence>
<keyword evidence="1" id="KW-0963">Cytoplasm</keyword>
<feature type="binding site" evidence="7">
    <location>
        <position position="99"/>
    </location>
    <ligand>
        <name>a divalent metal cation</name>
        <dbReference type="ChEBI" id="CHEBI:60240"/>
        <label>1</label>
    </ligand>
</feature>
<keyword evidence="3 7" id="KW-0479">Metal-binding</keyword>
<dbReference type="Pfam" id="PF01026">
    <property type="entry name" value="TatD_DNase"/>
    <property type="match status" value="1"/>
</dbReference>
<protein>
    <submittedName>
        <fullName evidence="8">Tat-linked quality control protein TatD</fullName>
        <ecNumber evidence="8">3.1.21.-</ecNumber>
    </submittedName>
</protein>
<dbReference type="PANTHER" id="PTHR10060:SF15">
    <property type="entry name" value="DEOXYRIBONUCLEASE TATDN1"/>
    <property type="match status" value="1"/>
</dbReference>
<dbReference type="SUPFAM" id="SSF51556">
    <property type="entry name" value="Metallo-dependent hydrolases"/>
    <property type="match status" value="1"/>
</dbReference>
<keyword evidence="5" id="KW-0269">Exonuclease</keyword>
<feature type="binding site" evidence="7">
    <location>
        <position position="211"/>
    </location>
    <ligand>
        <name>a divalent metal cation</name>
        <dbReference type="ChEBI" id="CHEBI:60240"/>
        <label>1</label>
    </ligand>
</feature>
<evidence type="ECO:0000256" key="7">
    <source>
        <dbReference type="PIRSR" id="PIRSR005902-1"/>
    </source>
</evidence>
<dbReference type="CDD" id="cd01310">
    <property type="entry name" value="TatD_DNAse"/>
    <property type="match status" value="1"/>
</dbReference>
<evidence type="ECO:0000256" key="3">
    <source>
        <dbReference type="ARBA" id="ARBA00022723"/>
    </source>
</evidence>
<dbReference type="PIRSF" id="PIRSF005902">
    <property type="entry name" value="DNase_TatD"/>
    <property type="match status" value="1"/>
</dbReference>